<feature type="region of interest" description="Disordered" evidence="1">
    <location>
        <begin position="1"/>
        <end position="37"/>
    </location>
</feature>
<proteinExistence type="predicted"/>
<reference evidence="2 3" key="1">
    <citation type="submission" date="2015-05" db="EMBL/GenBank/DDBJ databases">
        <title>A genomic and transcriptomic approach to investigate the blue pigment phenotype in Pseudomonas fluorescens.</title>
        <authorList>
            <person name="Andreani N.A."/>
            <person name="Cardazzo B."/>
        </authorList>
    </citation>
    <scope>NUCLEOTIDE SEQUENCE [LARGE SCALE GENOMIC DNA]</scope>
    <source>
        <strain evidence="2 3">Ps_22</strain>
    </source>
</reference>
<dbReference type="AlphaFoldDB" id="A0A109LKT8"/>
<evidence type="ECO:0000313" key="3">
    <source>
        <dbReference type="Proteomes" id="UP000061348"/>
    </source>
</evidence>
<dbReference type="PATRIC" id="fig|294.194.peg.812"/>
<dbReference type="Proteomes" id="UP000061348">
    <property type="component" value="Unassembled WGS sequence"/>
</dbReference>
<sequence length="81" mass="8783">MRLPAVQRSPLREKIVNNAASRARSRSASSKISTGDLPPSSMEYFFRPALCMIFLPVAVPPVKEIARTSGWRTSASPAVAP</sequence>
<evidence type="ECO:0000313" key="2">
    <source>
        <dbReference type="EMBL" id="KWV89600.1"/>
    </source>
</evidence>
<protein>
    <submittedName>
        <fullName evidence="2">Uncharacterized protein</fullName>
    </submittedName>
</protein>
<feature type="compositionally biased region" description="Low complexity" evidence="1">
    <location>
        <begin position="19"/>
        <end position="30"/>
    </location>
</feature>
<comment type="caution">
    <text evidence="2">The sequence shown here is derived from an EMBL/GenBank/DDBJ whole genome shotgun (WGS) entry which is preliminary data.</text>
</comment>
<gene>
    <name evidence="2" type="ORF">PFLmoz3_00713</name>
</gene>
<dbReference type="EMBL" id="LCYA01000029">
    <property type="protein sequence ID" value="KWV89600.1"/>
    <property type="molecule type" value="Genomic_DNA"/>
</dbReference>
<evidence type="ECO:0000256" key="1">
    <source>
        <dbReference type="SAM" id="MobiDB-lite"/>
    </source>
</evidence>
<accession>A0A109LKT8</accession>
<organism evidence="2 3">
    <name type="scientific">Pseudomonas fluorescens</name>
    <dbReference type="NCBI Taxonomy" id="294"/>
    <lineage>
        <taxon>Bacteria</taxon>
        <taxon>Pseudomonadati</taxon>
        <taxon>Pseudomonadota</taxon>
        <taxon>Gammaproteobacteria</taxon>
        <taxon>Pseudomonadales</taxon>
        <taxon>Pseudomonadaceae</taxon>
        <taxon>Pseudomonas</taxon>
    </lineage>
</organism>
<name>A0A109LKT8_PSEFL</name>